<dbReference type="AlphaFoldDB" id="A0AAN6XPN2"/>
<name>A0AAN6XPN2_9PEZI</name>
<sequence>MSRPGARPIRPGELDAYPGYARREEIINRADYLLENYLEVPPHIQAAFDILSRKGEDWATAHPGIICNIISSLPPDLPERKIYRRDNLTEPDPENEPGYYKIMRRILLSESLFYGIDAQAPAGHLLEQFRLSSATPGSFKNQLQQAGISITTLFTFTRTISRYAKDNKMLASGEPSARSASSSKPPSAPYSKGPPTELRSGMHWKGLQQQNHDRQAYFISDMARFLRGKPDNHTTLKHLTFALPDSASPHEYLDKGILKINSRTLVFDTTLNDTLLKLIQELDVKPGVIIKEFCFWRDGEDTNLPENPPKWS</sequence>
<evidence type="ECO:0000313" key="2">
    <source>
        <dbReference type="EMBL" id="KAK4204633.1"/>
    </source>
</evidence>
<comment type="caution">
    <text evidence="2">The sequence shown here is derived from an EMBL/GenBank/DDBJ whole genome shotgun (WGS) entry which is preliminary data.</text>
</comment>
<feature type="compositionally biased region" description="Low complexity" evidence="1">
    <location>
        <begin position="171"/>
        <end position="195"/>
    </location>
</feature>
<dbReference type="Proteomes" id="UP001303160">
    <property type="component" value="Unassembled WGS sequence"/>
</dbReference>
<dbReference type="EMBL" id="MU863881">
    <property type="protein sequence ID" value="KAK4204633.1"/>
    <property type="molecule type" value="Genomic_DNA"/>
</dbReference>
<evidence type="ECO:0000313" key="3">
    <source>
        <dbReference type="Proteomes" id="UP001303160"/>
    </source>
</evidence>
<evidence type="ECO:0000256" key="1">
    <source>
        <dbReference type="SAM" id="MobiDB-lite"/>
    </source>
</evidence>
<keyword evidence="3" id="KW-1185">Reference proteome</keyword>
<protein>
    <submittedName>
        <fullName evidence="2">Uncharacterized protein</fullName>
    </submittedName>
</protein>
<organism evidence="2 3">
    <name type="scientific">Triangularia verruculosa</name>
    <dbReference type="NCBI Taxonomy" id="2587418"/>
    <lineage>
        <taxon>Eukaryota</taxon>
        <taxon>Fungi</taxon>
        <taxon>Dikarya</taxon>
        <taxon>Ascomycota</taxon>
        <taxon>Pezizomycotina</taxon>
        <taxon>Sordariomycetes</taxon>
        <taxon>Sordariomycetidae</taxon>
        <taxon>Sordariales</taxon>
        <taxon>Podosporaceae</taxon>
        <taxon>Triangularia</taxon>
    </lineage>
</organism>
<proteinExistence type="predicted"/>
<accession>A0AAN6XPN2</accession>
<feature type="region of interest" description="Disordered" evidence="1">
    <location>
        <begin position="170"/>
        <end position="201"/>
    </location>
</feature>
<gene>
    <name evidence="2" type="ORF">QBC40DRAFT_164538</name>
</gene>
<reference evidence="2" key="1">
    <citation type="journal article" date="2023" name="Mol. Phylogenet. Evol.">
        <title>Genome-scale phylogeny and comparative genomics of the fungal order Sordariales.</title>
        <authorList>
            <person name="Hensen N."/>
            <person name="Bonometti L."/>
            <person name="Westerberg I."/>
            <person name="Brannstrom I.O."/>
            <person name="Guillou S."/>
            <person name="Cros-Aarteil S."/>
            <person name="Calhoun S."/>
            <person name="Haridas S."/>
            <person name="Kuo A."/>
            <person name="Mondo S."/>
            <person name="Pangilinan J."/>
            <person name="Riley R."/>
            <person name="LaButti K."/>
            <person name="Andreopoulos B."/>
            <person name="Lipzen A."/>
            <person name="Chen C."/>
            <person name="Yan M."/>
            <person name="Daum C."/>
            <person name="Ng V."/>
            <person name="Clum A."/>
            <person name="Steindorff A."/>
            <person name="Ohm R.A."/>
            <person name="Martin F."/>
            <person name="Silar P."/>
            <person name="Natvig D.O."/>
            <person name="Lalanne C."/>
            <person name="Gautier V."/>
            <person name="Ament-Velasquez S.L."/>
            <person name="Kruys A."/>
            <person name="Hutchinson M.I."/>
            <person name="Powell A.J."/>
            <person name="Barry K."/>
            <person name="Miller A.N."/>
            <person name="Grigoriev I.V."/>
            <person name="Debuchy R."/>
            <person name="Gladieux P."/>
            <person name="Hiltunen Thoren M."/>
            <person name="Johannesson H."/>
        </authorList>
    </citation>
    <scope>NUCLEOTIDE SEQUENCE</scope>
    <source>
        <strain evidence="2">CBS 315.58</strain>
    </source>
</reference>
<reference evidence="2" key="2">
    <citation type="submission" date="2023-05" db="EMBL/GenBank/DDBJ databases">
        <authorList>
            <consortium name="Lawrence Berkeley National Laboratory"/>
            <person name="Steindorff A."/>
            <person name="Hensen N."/>
            <person name="Bonometti L."/>
            <person name="Westerberg I."/>
            <person name="Brannstrom I.O."/>
            <person name="Guillou S."/>
            <person name="Cros-Aarteil S."/>
            <person name="Calhoun S."/>
            <person name="Haridas S."/>
            <person name="Kuo A."/>
            <person name="Mondo S."/>
            <person name="Pangilinan J."/>
            <person name="Riley R."/>
            <person name="Labutti K."/>
            <person name="Andreopoulos B."/>
            <person name="Lipzen A."/>
            <person name="Chen C."/>
            <person name="Yanf M."/>
            <person name="Daum C."/>
            <person name="Ng V."/>
            <person name="Clum A."/>
            <person name="Ohm R."/>
            <person name="Martin F."/>
            <person name="Silar P."/>
            <person name="Natvig D."/>
            <person name="Lalanne C."/>
            <person name="Gautier V."/>
            <person name="Ament-Velasquez S.L."/>
            <person name="Kruys A."/>
            <person name="Hutchinson M.I."/>
            <person name="Powell A.J."/>
            <person name="Barry K."/>
            <person name="Miller A.N."/>
            <person name="Grigoriev I.V."/>
            <person name="Debuchy R."/>
            <person name="Gladieux P."/>
            <person name="Thoren M.H."/>
            <person name="Johannesson H."/>
        </authorList>
    </citation>
    <scope>NUCLEOTIDE SEQUENCE</scope>
    <source>
        <strain evidence="2">CBS 315.58</strain>
    </source>
</reference>